<protein>
    <recommendedName>
        <fullName evidence="1">Aminoglycoside phosphotransferase domain-containing protein</fullName>
    </recommendedName>
</protein>
<organism evidence="2 3">
    <name type="scientific">Amycolatopsis tucumanensis</name>
    <dbReference type="NCBI Taxonomy" id="401106"/>
    <lineage>
        <taxon>Bacteria</taxon>
        <taxon>Bacillati</taxon>
        <taxon>Actinomycetota</taxon>
        <taxon>Actinomycetes</taxon>
        <taxon>Pseudonocardiales</taxon>
        <taxon>Pseudonocardiaceae</taxon>
        <taxon>Amycolatopsis</taxon>
    </lineage>
</organism>
<proteinExistence type="predicted"/>
<gene>
    <name evidence="2" type="ORF">GCM10022380_44140</name>
</gene>
<comment type="caution">
    <text evidence="2">The sequence shown here is derived from an EMBL/GenBank/DDBJ whole genome shotgun (WGS) entry which is preliminary data.</text>
</comment>
<evidence type="ECO:0000313" key="3">
    <source>
        <dbReference type="Proteomes" id="UP001501624"/>
    </source>
</evidence>
<feature type="domain" description="Aminoglycoside phosphotransferase" evidence="1">
    <location>
        <begin position="39"/>
        <end position="241"/>
    </location>
</feature>
<dbReference type="InterPro" id="IPR002575">
    <property type="entry name" value="Aminoglycoside_PTrfase"/>
</dbReference>
<reference evidence="3" key="1">
    <citation type="journal article" date="2019" name="Int. J. Syst. Evol. Microbiol.">
        <title>The Global Catalogue of Microorganisms (GCM) 10K type strain sequencing project: providing services to taxonomists for standard genome sequencing and annotation.</title>
        <authorList>
            <consortium name="The Broad Institute Genomics Platform"/>
            <consortium name="The Broad Institute Genome Sequencing Center for Infectious Disease"/>
            <person name="Wu L."/>
            <person name="Ma J."/>
        </authorList>
    </citation>
    <scope>NUCLEOTIDE SEQUENCE [LARGE SCALE GENOMIC DNA]</scope>
    <source>
        <strain evidence="3">JCM 17017</strain>
    </source>
</reference>
<sequence length="303" mass="34225">MTSLSAASRVVPHKLLADLRAARGRQLPLEAVLHEWRLCPLSGGRNSDVFQWGEVCLKLYRKTDKNRVAREWHGLNHVAGLGLAPQPLWRDDHPDQPALGMSFVPGRPIPELTNPELVLPWIAAATGAMQALPMAEPLASWPRVDSITHYIARLTDIWPQQLAAADDAHTGKMRTLLDRWEASGDVGLLRRPTPAVFSRGDANLLNWLSENEGLHVVDFEFSGWSDRAVDAADHIEHISARQVPDSTWRTLEDDFGVNRQNRSRFAAARRTIALRWLAVLWRRRDEREPEFLAQLDRVCALFS</sequence>
<dbReference type="SUPFAM" id="SSF56112">
    <property type="entry name" value="Protein kinase-like (PK-like)"/>
    <property type="match status" value="1"/>
</dbReference>
<dbReference type="EMBL" id="BAABCM010000006">
    <property type="protein sequence ID" value="GAA3820421.1"/>
    <property type="molecule type" value="Genomic_DNA"/>
</dbReference>
<evidence type="ECO:0000259" key="1">
    <source>
        <dbReference type="Pfam" id="PF01636"/>
    </source>
</evidence>
<keyword evidence="3" id="KW-1185">Reference proteome</keyword>
<accession>A0ABP7IK37</accession>
<name>A0ABP7IK37_9PSEU</name>
<dbReference type="Proteomes" id="UP001501624">
    <property type="component" value="Unassembled WGS sequence"/>
</dbReference>
<dbReference type="InterPro" id="IPR011009">
    <property type="entry name" value="Kinase-like_dom_sf"/>
</dbReference>
<evidence type="ECO:0000313" key="2">
    <source>
        <dbReference type="EMBL" id="GAA3820421.1"/>
    </source>
</evidence>
<dbReference type="Pfam" id="PF01636">
    <property type="entry name" value="APH"/>
    <property type="match status" value="1"/>
</dbReference>
<dbReference type="Gene3D" id="3.90.1200.10">
    <property type="match status" value="1"/>
</dbReference>